<dbReference type="InterPro" id="IPR051320">
    <property type="entry name" value="Viral_Replic_Matur_Polypro"/>
</dbReference>
<dbReference type="EMBL" id="VZTA01005506">
    <property type="protein sequence ID" value="NXA60402.1"/>
    <property type="molecule type" value="Genomic_DNA"/>
</dbReference>
<proteinExistence type="inferred from homology"/>
<dbReference type="GO" id="GO:0004523">
    <property type="term" value="F:RNA-DNA hybrid ribonuclease activity"/>
    <property type="evidence" value="ECO:0007669"/>
    <property type="project" value="UniProtKB-EC"/>
</dbReference>
<dbReference type="EC" id="3.1.26.4" evidence="2"/>
<evidence type="ECO:0000259" key="3">
    <source>
        <dbReference type="PROSITE" id="PS50878"/>
    </source>
</evidence>
<feature type="domain" description="Reverse transcriptase" evidence="3">
    <location>
        <begin position="1"/>
        <end position="67"/>
    </location>
</feature>
<dbReference type="InterPro" id="IPR000477">
    <property type="entry name" value="RT_dom"/>
</dbReference>
<comment type="similarity">
    <text evidence="1">Belongs to the beta type-B retroviral polymerase family. HERV class-II K(HML-2) pol subfamily.</text>
</comment>
<keyword evidence="5" id="KW-1185">Reference proteome</keyword>
<dbReference type="Proteomes" id="UP000586926">
    <property type="component" value="Unassembled WGS sequence"/>
</dbReference>
<organism evidence="4 5">
    <name type="scientific">Mohoua ochrocephala</name>
    <dbReference type="NCBI Taxonomy" id="874463"/>
    <lineage>
        <taxon>Eukaryota</taxon>
        <taxon>Metazoa</taxon>
        <taxon>Chordata</taxon>
        <taxon>Craniata</taxon>
        <taxon>Vertebrata</taxon>
        <taxon>Euteleostomi</taxon>
        <taxon>Archelosauria</taxon>
        <taxon>Archosauria</taxon>
        <taxon>Dinosauria</taxon>
        <taxon>Saurischia</taxon>
        <taxon>Theropoda</taxon>
        <taxon>Coelurosauria</taxon>
        <taxon>Aves</taxon>
        <taxon>Neognathae</taxon>
        <taxon>Neoaves</taxon>
        <taxon>Telluraves</taxon>
        <taxon>Australaves</taxon>
        <taxon>Passeriformes</taxon>
        <taxon>Meliphagoidea</taxon>
        <taxon>Acanthizidae</taxon>
        <taxon>Mohoua</taxon>
    </lineage>
</organism>
<evidence type="ECO:0000313" key="5">
    <source>
        <dbReference type="Proteomes" id="UP000586926"/>
    </source>
</evidence>
<reference evidence="4 5" key="1">
    <citation type="submission" date="2019-09" db="EMBL/GenBank/DDBJ databases">
        <title>Bird 10,000 Genomes (B10K) Project - Family phase.</title>
        <authorList>
            <person name="Zhang G."/>
        </authorList>
    </citation>
    <scope>NUCLEOTIDE SEQUENCE [LARGE SCALE GENOMIC DNA]</scope>
    <source>
        <strain evidence="4">B10K-DU-030-22</strain>
        <tissue evidence="4">Blood</tissue>
    </source>
</reference>
<gene>
    <name evidence="4" type="primary">Pol_1</name>
    <name evidence="4" type="ORF">MOHOCH_R15324</name>
</gene>
<protein>
    <recommendedName>
        <fullName evidence="2">ribonuclease H</fullName>
        <ecNumber evidence="2">3.1.26.4</ecNumber>
    </recommendedName>
</protein>
<dbReference type="SUPFAM" id="SSF56672">
    <property type="entry name" value="DNA/RNA polymerases"/>
    <property type="match status" value="1"/>
</dbReference>
<dbReference type="Gene3D" id="3.30.70.270">
    <property type="match status" value="1"/>
</dbReference>
<comment type="caution">
    <text evidence="4">The sequence shown here is derived from an EMBL/GenBank/DDBJ whole genome shotgun (WGS) entry which is preliminary data.</text>
</comment>
<accession>A0A7K7X480</accession>
<dbReference type="PROSITE" id="PS50878">
    <property type="entry name" value="RT_POL"/>
    <property type="match status" value="1"/>
</dbReference>
<dbReference type="InterPro" id="IPR043502">
    <property type="entry name" value="DNA/RNA_pol_sf"/>
</dbReference>
<evidence type="ECO:0000313" key="4">
    <source>
        <dbReference type="EMBL" id="NXA60402.1"/>
    </source>
</evidence>
<dbReference type="InterPro" id="IPR043128">
    <property type="entry name" value="Rev_trsase/Diguanyl_cyclase"/>
</dbReference>
<feature type="non-terminal residue" evidence="4">
    <location>
        <position position="98"/>
    </location>
</feature>
<feature type="non-terminal residue" evidence="4">
    <location>
        <position position="1"/>
    </location>
</feature>
<dbReference type="Pfam" id="PF00078">
    <property type="entry name" value="RVT_1"/>
    <property type="match status" value="1"/>
</dbReference>
<dbReference type="PANTHER" id="PTHR33064">
    <property type="entry name" value="POL PROTEIN"/>
    <property type="match status" value="1"/>
</dbReference>
<sequence>LLQTFPTTSGTQIMQYADDLLVSGKNEGQVREGTIELLNFLGNNGLRVSKGKLQFVQPEVRYLGHVLGQGGRWLSPERIRGILSIPPPRNHWEVRKLL</sequence>
<dbReference type="PANTHER" id="PTHR33064:SF37">
    <property type="entry name" value="RIBONUCLEASE H"/>
    <property type="match status" value="1"/>
</dbReference>
<evidence type="ECO:0000256" key="2">
    <source>
        <dbReference type="ARBA" id="ARBA00012180"/>
    </source>
</evidence>
<name>A0A7K7X480_9PASS</name>
<dbReference type="AlphaFoldDB" id="A0A7K7X480"/>
<evidence type="ECO:0000256" key="1">
    <source>
        <dbReference type="ARBA" id="ARBA00010879"/>
    </source>
</evidence>